<dbReference type="AlphaFoldDB" id="A0A2N8KZU1"/>
<dbReference type="PANTHER" id="PTHR30482:SF17">
    <property type="entry name" value="ABC TRANSPORTER ATP-BINDING PROTEIN"/>
    <property type="match status" value="1"/>
</dbReference>
<evidence type="ECO:0000313" key="8">
    <source>
        <dbReference type="Proteomes" id="UP000235916"/>
    </source>
</evidence>
<sequence>MHSSFSLKNLLSHDLPRSRWLALLLSLSVLGLALLPFIFPSTKALNVAAKVLVFIVLVASYDLLLGYTGIVSFAHTMFFGIGAYGIAIASSRMGAGWPALATGWAAGLALSLLLSLVIGLFSLRVKAIFFAMITLAVASAFLTLASQLSDFTGGEDGLNFKLPAALQASTEYLEEPLLGVTIDGRLLSYYLLFFAVLGLVLLLLRIVNSPFGRVLQAIRENEFRAEAIGYRTVVYRTLSNVLAALFASSAGALLAIWLRYAGPDTAMSFEIMLDILLIVVIGGMGTIYGAVLGSLVFVLAQNYLQDLLRLGEGALQGVPVLSQLVSPDRWLLWLGILFVLAVYHFPSGIVGRLRLAAALRAHQQTATSAEVSSS</sequence>
<accession>A0A2N8KZU1</accession>
<organism evidence="7 8">
    <name type="scientific">Kinneretia aquatilis</name>
    <dbReference type="NCBI Taxonomy" id="2070761"/>
    <lineage>
        <taxon>Bacteria</taxon>
        <taxon>Pseudomonadati</taxon>
        <taxon>Pseudomonadota</taxon>
        <taxon>Betaproteobacteria</taxon>
        <taxon>Burkholderiales</taxon>
        <taxon>Sphaerotilaceae</taxon>
        <taxon>Roseateles</taxon>
    </lineage>
</organism>
<dbReference type="GO" id="GO:0005886">
    <property type="term" value="C:plasma membrane"/>
    <property type="evidence" value="ECO:0007669"/>
    <property type="project" value="UniProtKB-SubCell"/>
</dbReference>
<evidence type="ECO:0000256" key="1">
    <source>
        <dbReference type="ARBA" id="ARBA00004651"/>
    </source>
</evidence>
<dbReference type="Pfam" id="PF02653">
    <property type="entry name" value="BPD_transp_2"/>
    <property type="match status" value="1"/>
</dbReference>
<gene>
    <name evidence="7" type="ORF">C1O66_16600</name>
</gene>
<dbReference type="PANTHER" id="PTHR30482">
    <property type="entry name" value="HIGH-AFFINITY BRANCHED-CHAIN AMINO ACID TRANSPORT SYSTEM PERMEASE"/>
    <property type="match status" value="1"/>
</dbReference>
<feature type="transmembrane region" description="Helical" evidence="6">
    <location>
        <begin position="273"/>
        <end position="300"/>
    </location>
</feature>
<feature type="transmembrane region" description="Helical" evidence="6">
    <location>
        <begin position="241"/>
        <end position="261"/>
    </location>
</feature>
<keyword evidence="4 6" id="KW-1133">Transmembrane helix</keyword>
<evidence type="ECO:0000313" key="7">
    <source>
        <dbReference type="EMBL" id="PND38985.1"/>
    </source>
</evidence>
<keyword evidence="3 6" id="KW-0812">Transmembrane</keyword>
<dbReference type="InterPro" id="IPR043428">
    <property type="entry name" value="LivM-like"/>
</dbReference>
<comment type="subcellular location">
    <subcellularLocation>
        <location evidence="1">Cell membrane</location>
        <topology evidence="1">Multi-pass membrane protein</topology>
    </subcellularLocation>
</comment>
<feature type="transmembrane region" description="Helical" evidence="6">
    <location>
        <begin position="20"/>
        <end position="39"/>
    </location>
</feature>
<evidence type="ECO:0000256" key="6">
    <source>
        <dbReference type="SAM" id="Phobius"/>
    </source>
</evidence>
<evidence type="ECO:0000256" key="4">
    <source>
        <dbReference type="ARBA" id="ARBA00022989"/>
    </source>
</evidence>
<keyword evidence="2" id="KW-1003">Cell membrane</keyword>
<keyword evidence="5 6" id="KW-0472">Membrane</keyword>
<protein>
    <submittedName>
        <fullName evidence="7">Branched-chain amino acid ABC transporter permease</fullName>
    </submittedName>
</protein>
<dbReference type="CDD" id="cd06581">
    <property type="entry name" value="TM_PBP1_LivM_like"/>
    <property type="match status" value="1"/>
</dbReference>
<dbReference type="GO" id="GO:0015658">
    <property type="term" value="F:branched-chain amino acid transmembrane transporter activity"/>
    <property type="evidence" value="ECO:0007669"/>
    <property type="project" value="InterPro"/>
</dbReference>
<name>A0A2N8KZU1_9BURK</name>
<feature type="transmembrane region" description="Helical" evidence="6">
    <location>
        <begin position="127"/>
        <end position="145"/>
    </location>
</feature>
<evidence type="ECO:0000256" key="2">
    <source>
        <dbReference type="ARBA" id="ARBA00022475"/>
    </source>
</evidence>
<feature type="transmembrane region" description="Helical" evidence="6">
    <location>
        <begin position="330"/>
        <end position="350"/>
    </location>
</feature>
<dbReference type="EMBL" id="POSP01000003">
    <property type="protein sequence ID" value="PND38985.1"/>
    <property type="molecule type" value="Genomic_DNA"/>
</dbReference>
<proteinExistence type="predicted"/>
<dbReference type="Proteomes" id="UP000235916">
    <property type="component" value="Unassembled WGS sequence"/>
</dbReference>
<keyword evidence="8" id="KW-1185">Reference proteome</keyword>
<comment type="caution">
    <text evidence="7">The sequence shown here is derived from an EMBL/GenBank/DDBJ whole genome shotgun (WGS) entry which is preliminary data.</text>
</comment>
<dbReference type="OrthoDB" id="9814461at2"/>
<evidence type="ECO:0000256" key="5">
    <source>
        <dbReference type="ARBA" id="ARBA00023136"/>
    </source>
</evidence>
<dbReference type="RefSeq" id="WP_102768902.1">
    <property type="nucleotide sequence ID" value="NZ_POSP01000003.1"/>
</dbReference>
<feature type="transmembrane region" description="Helical" evidence="6">
    <location>
        <begin position="187"/>
        <end position="207"/>
    </location>
</feature>
<dbReference type="InterPro" id="IPR001851">
    <property type="entry name" value="ABC_transp_permease"/>
</dbReference>
<reference evidence="7 8" key="1">
    <citation type="submission" date="2018-01" db="EMBL/GenBank/DDBJ databases">
        <title>Draft genome sequence of Paucibacter aquatile CR182 isolated from freshwater of the Nakdong River.</title>
        <authorList>
            <person name="Choi A."/>
            <person name="Chung E.J."/>
        </authorList>
    </citation>
    <scope>NUCLEOTIDE SEQUENCE [LARGE SCALE GENOMIC DNA]</scope>
    <source>
        <strain evidence="7 8">CR182</strain>
    </source>
</reference>
<feature type="transmembrane region" description="Helical" evidence="6">
    <location>
        <begin position="99"/>
        <end position="121"/>
    </location>
</feature>
<evidence type="ECO:0000256" key="3">
    <source>
        <dbReference type="ARBA" id="ARBA00022692"/>
    </source>
</evidence>